<protein>
    <submittedName>
        <fullName evidence="6">Amino acid permease-domain-containing protein</fullName>
    </submittedName>
</protein>
<dbReference type="EMBL" id="MU858219">
    <property type="protein sequence ID" value="KAK4209015.1"/>
    <property type="molecule type" value="Genomic_DNA"/>
</dbReference>
<proteinExistence type="predicted"/>
<dbReference type="GO" id="GO:0015179">
    <property type="term" value="F:L-amino acid transmembrane transporter activity"/>
    <property type="evidence" value="ECO:0007669"/>
    <property type="project" value="TreeGrafter"/>
</dbReference>
<keyword evidence="2 5" id="KW-0812">Transmembrane</keyword>
<sequence length="471" mass="52816">MVALKDPLTNPDGSVVDRKEDWSRAYPVDSQLHFAKALLAVLFSFDGWENATFVVGELPRNREQRELRKGFYWAVFTVGCTYVIIVGVVLNSLTWDGINTVNVYYAPLLTGNGSAAKPSWSIVGAISALGSLNSVIYTFSRVKQLIGQANILPWSNVWKKDDVLQRDPKGIIADDTVDNSMKKTPQGGLILHWALTVAVIAGSSWISSTVESVQVPGLIQAYAHCFILMVLGCTYHRLQSREAALTPPTSGPMTNPTTTSHGRFQPYKWNHTALRIVRFIFVAAFVLLNFAILVINVIPPYKGSDGTPYFFPGYLVIVVVLVLFSVIYYITIFGAAKRIYPSSNNRDTATRIETQGLLEPNNKMNLLRLANVTCEIEKDRYYNPSLERVYRFGRRWRIRWYVPGDRPQPVPATQNGYANGVARTASAAAANREPHPPLTWATFLYWVLGGGRLFDPPDKKFGRWWDRYVGL</sequence>
<keyword evidence="3 5" id="KW-1133">Transmembrane helix</keyword>
<comment type="subcellular location">
    <subcellularLocation>
        <location evidence="1">Membrane</location>
        <topology evidence="1">Multi-pass membrane protein</topology>
    </subcellularLocation>
</comment>
<dbReference type="Proteomes" id="UP001301769">
    <property type="component" value="Unassembled WGS sequence"/>
</dbReference>
<organism evidence="6 7">
    <name type="scientific">Rhypophila decipiens</name>
    <dbReference type="NCBI Taxonomy" id="261697"/>
    <lineage>
        <taxon>Eukaryota</taxon>
        <taxon>Fungi</taxon>
        <taxon>Dikarya</taxon>
        <taxon>Ascomycota</taxon>
        <taxon>Pezizomycotina</taxon>
        <taxon>Sordariomycetes</taxon>
        <taxon>Sordariomycetidae</taxon>
        <taxon>Sordariales</taxon>
        <taxon>Naviculisporaceae</taxon>
        <taxon>Rhypophila</taxon>
    </lineage>
</organism>
<gene>
    <name evidence="6" type="ORF">QBC37DRAFT_378474</name>
</gene>
<evidence type="ECO:0000256" key="4">
    <source>
        <dbReference type="ARBA" id="ARBA00023136"/>
    </source>
</evidence>
<keyword evidence="4 5" id="KW-0472">Membrane</keyword>
<evidence type="ECO:0000313" key="7">
    <source>
        <dbReference type="Proteomes" id="UP001301769"/>
    </source>
</evidence>
<dbReference type="GO" id="GO:0016020">
    <property type="term" value="C:membrane"/>
    <property type="evidence" value="ECO:0007669"/>
    <property type="project" value="UniProtKB-SubCell"/>
</dbReference>
<evidence type="ECO:0000256" key="1">
    <source>
        <dbReference type="ARBA" id="ARBA00004141"/>
    </source>
</evidence>
<accession>A0AAN6Y0J7</accession>
<name>A0AAN6Y0J7_9PEZI</name>
<feature type="transmembrane region" description="Helical" evidence="5">
    <location>
        <begin position="276"/>
        <end position="298"/>
    </location>
</feature>
<dbReference type="InterPro" id="IPR002293">
    <property type="entry name" value="AA/rel_permease1"/>
</dbReference>
<comment type="caution">
    <text evidence="6">The sequence shown here is derived from an EMBL/GenBank/DDBJ whole genome shotgun (WGS) entry which is preliminary data.</text>
</comment>
<feature type="transmembrane region" description="Helical" evidence="5">
    <location>
        <begin position="310"/>
        <end position="336"/>
    </location>
</feature>
<dbReference type="AlphaFoldDB" id="A0AAN6Y0J7"/>
<feature type="transmembrane region" description="Helical" evidence="5">
    <location>
        <begin position="189"/>
        <end position="207"/>
    </location>
</feature>
<evidence type="ECO:0000256" key="5">
    <source>
        <dbReference type="SAM" id="Phobius"/>
    </source>
</evidence>
<feature type="transmembrane region" description="Helical" evidence="5">
    <location>
        <begin position="219"/>
        <end position="238"/>
    </location>
</feature>
<evidence type="ECO:0000256" key="3">
    <source>
        <dbReference type="ARBA" id="ARBA00022989"/>
    </source>
</evidence>
<dbReference type="PANTHER" id="PTHR11785:SF353">
    <property type="entry name" value="METHIONINE TRANSPORTER (EUROFUNG)"/>
    <property type="match status" value="1"/>
</dbReference>
<keyword evidence="7" id="KW-1185">Reference proteome</keyword>
<evidence type="ECO:0000256" key="2">
    <source>
        <dbReference type="ARBA" id="ARBA00022692"/>
    </source>
</evidence>
<feature type="transmembrane region" description="Helical" evidence="5">
    <location>
        <begin position="70"/>
        <end position="90"/>
    </location>
</feature>
<evidence type="ECO:0000313" key="6">
    <source>
        <dbReference type="EMBL" id="KAK4209015.1"/>
    </source>
</evidence>
<reference evidence="6" key="1">
    <citation type="journal article" date="2023" name="Mol. Phylogenet. Evol.">
        <title>Genome-scale phylogeny and comparative genomics of the fungal order Sordariales.</title>
        <authorList>
            <person name="Hensen N."/>
            <person name="Bonometti L."/>
            <person name="Westerberg I."/>
            <person name="Brannstrom I.O."/>
            <person name="Guillou S."/>
            <person name="Cros-Aarteil S."/>
            <person name="Calhoun S."/>
            <person name="Haridas S."/>
            <person name="Kuo A."/>
            <person name="Mondo S."/>
            <person name="Pangilinan J."/>
            <person name="Riley R."/>
            <person name="LaButti K."/>
            <person name="Andreopoulos B."/>
            <person name="Lipzen A."/>
            <person name="Chen C."/>
            <person name="Yan M."/>
            <person name="Daum C."/>
            <person name="Ng V."/>
            <person name="Clum A."/>
            <person name="Steindorff A."/>
            <person name="Ohm R.A."/>
            <person name="Martin F."/>
            <person name="Silar P."/>
            <person name="Natvig D.O."/>
            <person name="Lalanne C."/>
            <person name="Gautier V."/>
            <person name="Ament-Velasquez S.L."/>
            <person name="Kruys A."/>
            <person name="Hutchinson M.I."/>
            <person name="Powell A.J."/>
            <person name="Barry K."/>
            <person name="Miller A.N."/>
            <person name="Grigoriev I.V."/>
            <person name="Debuchy R."/>
            <person name="Gladieux P."/>
            <person name="Hiltunen Thoren M."/>
            <person name="Johannesson H."/>
        </authorList>
    </citation>
    <scope>NUCLEOTIDE SEQUENCE</scope>
    <source>
        <strain evidence="6">PSN293</strain>
    </source>
</reference>
<dbReference type="InterPro" id="IPR050598">
    <property type="entry name" value="AminoAcid_Transporter"/>
</dbReference>
<dbReference type="PANTHER" id="PTHR11785">
    <property type="entry name" value="AMINO ACID TRANSPORTER"/>
    <property type="match status" value="1"/>
</dbReference>
<dbReference type="Pfam" id="PF13520">
    <property type="entry name" value="AA_permease_2"/>
    <property type="match status" value="1"/>
</dbReference>
<dbReference type="Gene3D" id="1.20.1740.10">
    <property type="entry name" value="Amino acid/polyamine transporter I"/>
    <property type="match status" value="1"/>
</dbReference>
<feature type="transmembrane region" description="Helical" evidence="5">
    <location>
        <begin position="119"/>
        <end position="139"/>
    </location>
</feature>
<reference evidence="6" key="2">
    <citation type="submission" date="2023-05" db="EMBL/GenBank/DDBJ databases">
        <authorList>
            <consortium name="Lawrence Berkeley National Laboratory"/>
            <person name="Steindorff A."/>
            <person name="Hensen N."/>
            <person name="Bonometti L."/>
            <person name="Westerberg I."/>
            <person name="Brannstrom I.O."/>
            <person name="Guillou S."/>
            <person name="Cros-Aarteil S."/>
            <person name="Calhoun S."/>
            <person name="Haridas S."/>
            <person name="Kuo A."/>
            <person name="Mondo S."/>
            <person name="Pangilinan J."/>
            <person name="Riley R."/>
            <person name="Labutti K."/>
            <person name="Andreopoulos B."/>
            <person name="Lipzen A."/>
            <person name="Chen C."/>
            <person name="Yanf M."/>
            <person name="Daum C."/>
            <person name="Ng V."/>
            <person name="Clum A."/>
            <person name="Ohm R."/>
            <person name="Martin F."/>
            <person name="Silar P."/>
            <person name="Natvig D."/>
            <person name="Lalanne C."/>
            <person name="Gautier V."/>
            <person name="Ament-Velasquez S.L."/>
            <person name="Kruys A."/>
            <person name="Hutchinson M.I."/>
            <person name="Powell A.J."/>
            <person name="Barry K."/>
            <person name="Miller A.N."/>
            <person name="Grigoriev I.V."/>
            <person name="Debuchy R."/>
            <person name="Gladieux P."/>
            <person name="Thoren M.H."/>
            <person name="Johannesson H."/>
        </authorList>
    </citation>
    <scope>NUCLEOTIDE SEQUENCE</scope>
    <source>
        <strain evidence="6">PSN293</strain>
    </source>
</reference>